<proteinExistence type="predicted"/>
<accession>A0A2N3I153</accession>
<sequence>MTNEQFLQISDLKWLPWVGDRFNSLALDNRLLIVGESHYHDNTPASIEKHNSPSFTREVVEELAIERWYYGTKIFPNFHRALFRNDDFDSPTFWNLVSFYNFIQRPMDTNKGRPSYDDFYNSWFPFLEIIRLLKPKTCLFIGTSAANSLGHALQSTDFSTDGVKWEDYISNAYAKTAVIKDKDGNETQLIFIRHTSQMFSWSKWNEYLQKKMQSELTWFDAQLKNVTT</sequence>
<name>A0A2N3I153_9BACT</name>
<gene>
    <name evidence="1" type="ORF">Rain11_2638</name>
</gene>
<evidence type="ECO:0008006" key="3">
    <source>
        <dbReference type="Google" id="ProtNLM"/>
    </source>
</evidence>
<protein>
    <recommendedName>
        <fullName evidence="3">Uracil DNA glycosylase superfamily</fullName>
    </recommendedName>
</protein>
<keyword evidence="2" id="KW-1185">Reference proteome</keyword>
<evidence type="ECO:0000313" key="1">
    <source>
        <dbReference type="EMBL" id="PKQ64065.1"/>
    </source>
</evidence>
<dbReference type="EMBL" id="NKXO01000073">
    <property type="protein sequence ID" value="PKQ64065.1"/>
    <property type="molecule type" value="Genomic_DNA"/>
</dbReference>
<dbReference type="OrthoDB" id="1246703at2"/>
<organism evidence="1 2">
    <name type="scientific">Raineya orbicola</name>
    <dbReference type="NCBI Taxonomy" id="2016530"/>
    <lineage>
        <taxon>Bacteria</taxon>
        <taxon>Pseudomonadati</taxon>
        <taxon>Bacteroidota</taxon>
        <taxon>Cytophagia</taxon>
        <taxon>Cytophagales</taxon>
        <taxon>Raineyaceae</taxon>
        <taxon>Raineya</taxon>
    </lineage>
</organism>
<dbReference type="RefSeq" id="WP_101359900.1">
    <property type="nucleotide sequence ID" value="NZ_NKXO01000073.1"/>
</dbReference>
<comment type="caution">
    <text evidence="1">The sequence shown here is derived from an EMBL/GenBank/DDBJ whole genome shotgun (WGS) entry which is preliminary data.</text>
</comment>
<dbReference type="Proteomes" id="UP000233387">
    <property type="component" value="Unassembled WGS sequence"/>
</dbReference>
<dbReference type="AlphaFoldDB" id="A0A2N3I153"/>
<evidence type="ECO:0000313" key="2">
    <source>
        <dbReference type="Proteomes" id="UP000233387"/>
    </source>
</evidence>
<reference evidence="1 2" key="1">
    <citation type="submission" date="2017-06" db="EMBL/GenBank/DDBJ databases">
        <title>Raineya orbicola gen. nov., sp. nov. a slightly thermophilic bacterium of the phylum Bacteroidetes and the description of Raineyaceae fam. nov.</title>
        <authorList>
            <person name="Albuquerque L."/>
            <person name="Polonia A.R.M."/>
            <person name="Barroso C."/>
            <person name="Froufe H.J.C."/>
            <person name="Lage O."/>
            <person name="Lobo-Da-Cunha A."/>
            <person name="Egas C."/>
            <person name="Da Costa M.S."/>
        </authorList>
    </citation>
    <scope>NUCLEOTIDE SEQUENCE [LARGE SCALE GENOMIC DNA]</scope>
    <source>
        <strain evidence="1 2">SPSPC-11</strain>
    </source>
</reference>